<keyword evidence="2" id="KW-1185">Reference proteome</keyword>
<proteinExistence type="predicted"/>
<dbReference type="EMBL" id="JAUEPT010000098">
    <property type="protein sequence ID" value="KAK0432207.1"/>
    <property type="molecule type" value="Genomic_DNA"/>
</dbReference>
<name>A0AA39IZ21_9AGAR</name>
<sequence length="264" mass="29842">MGNGTQQIQDEFESWPENYNEDSGSGTQTRAILTGTSPAVFRLDDTQTRQRLSSPMLAVPTDRRTFPLAGGTSSHSEIYALFLQVLEREQRMYMLSLIRLLRLSGSRRLPPLILNGDKSRSPHCLFSQLRMHNSCAQIPRIKENGGAPQLYSFIGETGSQARLQYSFRLPYFPVLHSYRIRSQALSPLFDDLIRKTQGRRVELSVWFLSFQEGLASYFSIANHPCKLSMDPVHSFRTDVIESAAVDQWEIASVHVTNNLGCLLG</sequence>
<gene>
    <name evidence="1" type="ORF">EV421DRAFT_1742475</name>
</gene>
<comment type="caution">
    <text evidence="1">The sequence shown here is derived from an EMBL/GenBank/DDBJ whole genome shotgun (WGS) entry which is preliminary data.</text>
</comment>
<evidence type="ECO:0000313" key="1">
    <source>
        <dbReference type="EMBL" id="KAK0432207.1"/>
    </source>
</evidence>
<dbReference type="AlphaFoldDB" id="A0AA39IZ21"/>
<dbReference type="Proteomes" id="UP001175226">
    <property type="component" value="Unassembled WGS sequence"/>
</dbReference>
<reference evidence="1" key="1">
    <citation type="submission" date="2023-06" db="EMBL/GenBank/DDBJ databases">
        <authorList>
            <consortium name="Lawrence Berkeley National Laboratory"/>
            <person name="Ahrendt S."/>
            <person name="Sahu N."/>
            <person name="Indic B."/>
            <person name="Wong-Bajracharya J."/>
            <person name="Merenyi Z."/>
            <person name="Ke H.-M."/>
            <person name="Monk M."/>
            <person name="Kocsube S."/>
            <person name="Drula E."/>
            <person name="Lipzen A."/>
            <person name="Balint B."/>
            <person name="Henrissat B."/>
            <person name="Andreopoulos B."/>
            <person name="Martin F.M."/>
            <person name="Harder C.B."/>
            <person name="Rigling D."/>
            <person name="Ford K.L."/>
            <person name="Foster G.D."/>
            <person name="Pangilinan J."/>
            <person name="Papanicolaou A."/>
            <person name="Barry K."/>
            <person name="LaButti K."/>
            <person name="Viragh M."/>
            <person name="Koriabine M."/>
            <person name="Yan M."/>
            <person name="Riley R."/>
            <person name="Champramary S."/>
            <person name="Plett K.L."/>
            <person name="Tsai I.J."/>
            <person name="Slot J."/>
            <person name="Sipos G."/>
            <person name="Plett J."/>
            <person name="Nagy L.G."/>
            <person name="Grigoriev I.V."/>
        </authorList>
    </citation>
    <scope>NUCLEOTIDE SEQUENCE</scope>
    <source>
        <strain evidence="1">FPL87.14</strain>
    </source>
</reference>
<evidence type="ECO:0000313" key="2">
    <source>
        <dbReference type="Proteomes" id="UP001175226"/>
    </source>
</evidence>
<protein>
    <submittedName>
        <fullName evidence="1">Uncharacterized protein</fullName>
    </submittedName>
</protein>
<organism evidence="1 2">
    <name type="scientific">Armillaria borealis</name>
    <dbReference type="NCBI Taxonomy" id="47425"/>
    <lineage>
        <taxon>Eukaryota</taxon>
        <taxon>Fungi</taxon>
        <taxon>Dikarya</taxon>
        <taxon>Basidiomycota</taxon>
        <taxon>Agaricomycotina</taxon>
        <taxon>Agaricomycetes</taxon>
        <taxon>Agaricomycetidae</taxon>
        <taxon>Agaricales</taxon>
        <taxon>Marasmiineae</taxon>
        <taxon>Physalacriaceae</taxon>
        <taxon>Armillaria</taxon>
    </lineage>
</organism>
<accession>A0AA39IZ21</accession>